<reference evidence="1 2" key="1">
    <citation type="journal article" date="2022" name="Hortic Res">
        <title>A haplotype resolved chromosomal level avocado genome allows analysis of novel avocado genes.</title>
        <authorList>
            <person name="Nath O."/>
            <person name="Fletcher S.J."/>
            <person name="Hayward A."/>
            <person name="Shaw L.M."/>
            <person name="Masouleh A.K."/>
            <person name="Furtado A."/>
            <person name="Henry R.J."/>
            <person name="Mitter N."/>
        </authorList>
    </citation>
    <scope>NUCLEOTIDE SEQUENCE [LARGE SCALE GENOMIC DNA]</scope>
    <source>
        <strain evidence="2">cv. Hass</strain>
    </source>
</reference>
<dbReference type="Proteomes" id="UP001234297">
    <property type="component" value="Chromosome 7"/>
</dbReference>
<name>A0ACC2LA65_PERAE</name>
<sequence>MVVMAAACSKSGGSKEGVAGGEDWVGCWRGGLGWVGRPDVCRAGGTRWRRERTSERGGRSTCITCWLQKREDAITGCRREKTHDGEDVETVHNCFC</sequence>
<organism evidence="1 2">
    <name type="scientific">Persea americana</name>
    <name type="common">Avocado</name>
    <dbReference type="NCBI Taxonomy" id="3435"/>
    <lineage>
        <taxon>Eukaryota</taxon>
        <taxon>Viridiplantae</taxon>
        <taxon>Streptophyta</taxon>
        <taxon>Embryophyta</taxon>
        <taxon>Tracheophyta</taxon>
        <taxon>Spermatophyta</taxon>
        <taxon>Magnoliopsida</taxon>
        <taxon>Magnoliidae</taxon>
        <taxon>Laurales</taxon>
        <taxon>Lauraceae</taxon>
        <taxon>Persea</taxon>
    </lineage>
</organism>
<dbReference type="EMBL" id="CM056815">
    <property type="protein sequence ID" value="KAJ8630081.1"/>
    <property type="molecule type" value="Genomic_DNA"/>
</dbReference>
<proteinExistence type="predicted"/>
<keyword evidence="2" id="KW-1185">Reference proteome</keyword>
<comment type="caution">
    <text evidence="1">The sequence shown here is derived from an EMBL/GenBank/DDBJ whole genome shotgun (WGS) entry which is preliminary data.</text>
</comment>
<accession>A0ACC2LA65</accession>
<protein>
    <submittedName>
        <fullName evidence="1">Uncharacterized protein</fullName>
    </submittedName>
</protein>
<gene>
    <name evidence="1" type="ORF">MRB53_023404</name>
</gene>
<evidence type="ECO:0000313" key="2">
    <source>
        <dbReference type="Proteomes" id="UP001234297"/>
    </source>
</evidence>
<evidence type="ECO:0000313" key="1">
    <source>
        <dbReference type="EMBL" id="KAJ8630081.1"/>
    </source>
</evidence>